<protein>
    <submittedName>
        <fullName evidence="1">Uncharacterized protein</fullName>
    </submittedName>
</protein>
<organism evidence="1 2">
    <name type="scientific">Coemansia aciculifera</name>
    <dbReference type="NCBI Taxonomy" id="417176"/>
    <lineage>
        <taxon>Eukaryota</taxon>
        <taxon>Fungi</taxon>
        <taxon>Fungi incertae sedis</taxon>
        <taxon>Zoopagomycota</taxon>
        <taxon>Kickxellomycotina</taxon>
        <taxon>Kickxellomycetes</taxon>
        <taxon>Kickxellales</taxon>
        <taxon>Kickxellaceae</taxon>
        <taxon>Coemansia</taxon>
    </lineage>
</organism>
<accession>A0ACC1M5Y0</accession>
<comment type="caution">
    <text evidence="1">The sequence shown here is derived from an EMBL/GenBank/DDBJ whole genome shotgun (WGS) entry which is preliminary data.</text>
</comment>
<dbReference type="EMBL" id="JANBVB010000170">
    <property type="protein sequence ID" value="KAJ2896770.1"/>
    <property type="molecule type" value="Genomic_DNA"/>
</dbReference>
<evidence type="ECO:0000313" key="1">
    <source>
        <dbReference type="EMBL" id="KAJ2896770.1"/>
    </source>
</evidence>
<gene>
    <name evidence="1" type="ORF">IWW38_001926</name>
</gene>
<proteinExistence type="predicted"/>
<keyword evidence="2" id="KW-1185">Reference proteome</keyword>
<name>A0ACC1M5Y0_9FUNG</name>
<dbReference type="Proteomes" id="UP001139981">
    <property type="component" value="Unassembled WGS sequence"/>
</dbReference>
<reference evidence="1" key="1">
    <citation type="submission" date="2022-07" db="EMBL/GenBank/DDBJ databases">
        <title>Phylogenomic reconstructions and comparative analyses of Kickxellomycotina fungi.</title>
        <authorList>
            <person name="Reynolds N.K."/>
            <person name="Stajich J.E."/>
            <person name="Barry K."/>
            <person name="Grigoriev I.V."/>
            <person name="Crous P."/>
            <person name="Smith M.E."/>
        </authorList>
    </citation>
    <scope>NUCLEOTIDE SEQUENCE</scope>
    <source>
        <strain evidence="1">CBS 190363</strain>
    </source>
</reference>
<evidence type="ECO:0000313" key="2">
    <source>
        <dbReference type="Proteomes" id="UP001139981"/>
    </source>
</evidence>
<sequence length="465" mass="52098">MTRHSHPSYPHHTMLPPIRSNEGSQQMASPALARPAGSSSSSLHLVSPTTAGFAHGGQTSDKGKGVASEFVGASDSSGAGGSAQPARGNRDAQPTQLWLASQRHYKTALLHLLSLESFYPSDIAMLNMFRSLGDFTADQVEIHGATLLSWARSWLRYTRNAVLRSTLDNRAKDSIKQLAEALQHDLHAETDFTTPPNIRRCTLLRLIYFQWQSVNKLGTKSQSMYRDYESRLREIEALPTSEDQEREWERIVSEERQRRLDIIKESRLRSETVVTPRTRPRPEQVYQPNVQMNVAPPSQLSLSAPASASASGAVSATMGQFSELAHGTSAMQQLSLSRRQSTDWLPSAHSPTPGSSSYHQLPPPQQHQHQQQQYLGPPPPTHLHFRQQYQPPQPLPPPPPQYLRHLSYRHQQHPQAQFQQQQQQQQQEVHPHYYSRDAATREPVGEQADDANNDSDMSVNISPGP</sequence>